<dbReference type="Pfam" id="PF14007">
    <property type="entry name" value="YtpI"/>
    <property type="match status" value="1"/>
</dbReference>
<sequence>MPIFAVLSVLCITAYVFFRIKYFRIKLPYYRQWTSSKATIALGLFMFFFGLDQLIIWRDKVAIIVGIVFAVVGLVYAYQGYRAFKYYQVKAIEEAEEQYKNKG</sequence>
<dbReference type="AlphaFoldDB" id="A0A8J8GC87"/>
<gene>
    <name evidence="2" type="ORF">HR057_05810</name>
</gene>
<keyword evidence="1" id="KW-0472">Membrane</keyword>
<reference evidence="2" key="1">
    <citation type="submission" date="2020-06" db="EMBL/GenBank/DDBJ databases">
        <title>A novel thermopfilic bacterium from Erzurum, Turkey.</title>
        <authorList>
            <person name="Adiguzel A."/>
            <person name="Ay H."/>
            <person name="Baltaci M.O."/>
        </authorList>
    </citation>
    <scope>NUCLEOTIDE SEQUENCE</scope>
    <source>
        <strain evidence="2">P2</strain>
    </source>
</reference>
<proteinExistence type="predicted"/>
<accession>A0A8J8GC87</accession>
<keyword evidence="3" id="KW-1185">Reference proteome</keyword>
<keyword evidence="1" id="KW-0812">Transmembrane</keyword>
<dbReference type="EMBL" id="JABTTE010000005">
    <property type="protein sequence ID" value="NSL51285.1"/>
    <property type="molecule type" value="Genomic_DNA"/>
</dbReference>
<dbReference type="Proteomes" id="UP000625804">
    <property type="component" value="Unassembled WGS sequence"/>
</dbReference>
<evidence type="ECO:0000313" key="2">
    <source>
        <dbReference type="EMBL" id="NSL51285.1"/>
    </source>
</evidence>
<feature type="transmembrane region" description="Helical" evidence="1">
    <location>
        <begin position="6"/>
        <end position="23"/>
    </location>
</feature>
<name>A0A8J8GC87_9BACI</name>
<protein>
    <submittedName>
        <fullName evidence="2">YtpI family protein</fullName>
    </submittedName>
</protein>
<dbReference type="RefSeq" id="WP_173730493.1">
    <property type="nucleotide sequence ID" value="NZ_JABTTE010000005.1"/>
</dbReference>
<feature type="transmembrane region" description="Helical" evidence="1">
    <location>
        <begin position="35"/>
        <end position="55"/>
    </location>
</feature>
<keyword evidence="1" id="KW-1133">Transmembrane helix</keyword>
<dbReference type="InterPro" id="IPR025618">
    <property type="entry name" value="YtpI"/>
</dbReference>
<feature type="transmembrane region" description="Helical" evidence="1">
    <location>
        <begin position="61"/>
        <end position="78"/>
    </location>
</feature>
<evidence type="ECO:0000256" key="1">
    <source>
        <dbReference type="SAM" id="Phobius"/>
    </source>
</evidence>
<organism evidence="2 3">
    <name type="scientific">Calidifontibacillus erzurumensis</name>
    <dbReference type="NCBI Taxonomy" id="2741433"/>
    <lineage>
        <taxon>Bacteria</taxon>
        <taxon>Bacillati</taxon>
        <taxon>Bacillota</taxon>
        <taxon>Bacilli</taxon>
        <taxon>Bacillales</taxon>
        <taxon>Bacillaceae</taxon>
        <taxon>Calidifontibacillus/Schinkia group</taxon>
        <taxon>Calidifontibacillus</taxon>
    </lineage>
</organism>
<evidence type="ECO:0000313" key="3">
    <source>
        <dbReference type="Proteomes" id="UP000625804"/>
    </source>
</evidence>
<comment type="caution">
    <text evidence="2">The sequence shown here is derived from an EMBL/GenBank/DDBJ whole genome shotgun (WGS) entry which is preliminary data.</text>
</comment>